<evidence type="ECO:0000313" key="4">
    <source>
        <dbReference type="Proteomes" id="UP000236946"/>
    </source>
</evidence>
<evidence type="ECO:0000313" key="3">
    <source>
        <dbReference type="EMBL" id="PJE69767.1"/>
    </source>
</evidence>
<dbReference type="Proteomes" id="UP000236946">
    <property type="component" value="Unassembled WGS sequence"/>
</dbReference>
<dbReference type="InterPro" id="IPR034704">
    <property type="entry name" value="Ribosomal_bL28/bL31-like_sf"/>
</dbReference>
<dbReference type="AlphaFoldDB" id="A0A2H9T256"/>
<dbReference type="GO" id="GO:0005840">
    <property type="term" value="C:ribosome"/>
    <property type="evidence" value="ECO:0007669"/>
    <property type="project" value="UniProtKB-KW"/>
</dbReference>
<keyword evidence="1 3" id="KW-0689">Ribosomal protein</keyword>
<gene>
    <name evidence="3" type="ORF">COU98_00070</name>
</gene>
<name>A0A2H9T256_9BACT</name>
<sequence>MAKQCTICGKKSAMSWKLKKLRGKFNPTVKRRKYPNLQWMRLPNGKRVLACTKCIKALAKKK</sequence>
<dbReference type="SUPFAM" id="SSF143800">
    <property type="entry name" value="L28p-like"/>
    <property type="match status" value="1"/>
</dbReference>
<protein>
    <submittedName>
        <fullName evidence="3">50S ribosomal protein L28</fullName>
    </submittedName>
</protein>
<organism evidence="3 4">
    <name type="scientific">Candidatus Staskawiczbacteria bacterium CG10_big_fil_rev_8_21_14_0_10_38_10</name>
    <dbReference type="NCBI Taxonomy" id="1974891"/>
    <lineage>
        <taxon>Bacteria</taxon>
        <taxon>Candidatus Staskawicziibacteriota</taxon>
    </lineage>
</organism>
<dbReference type="EMBL" id="PFEN01000002">
    <property type="protein sequence ID" value="PJE69767.1"/>
    <property type="molecule type" value="Genomic_DNA"/>
</dbReference>
<dbReference type="Gene3D" id="2.30.170.40">
    <property type="entry name" value="Ribosomal protein L28/L24"/>
    <property type="match status" value="1"/>
</dbReference>
<dbReference type="InterPro" id="IPR037147">
    <property type="entry name" value="Ribosomal_bL28_sf"/>
</dbReference>
<evidence type="ECO:0000256" key="1">
    <source>
        <dbReference type="ARBA" id="ARBA00022980"/>
    </source>
</evidence>
<keyword evidence="2" id="KW-0687">Ribonucleoprotein</keyword>
<accession>A0A2H9T256</accession>
<dbReference type="GO" id="GO:1990904">
    <property type="term" value="C:ribonucleoprotein complex"/>
    <property type="evidence" value="ECO:0007669"/>
    <property type="project" value="UniProtKB-KW"/>
</dbReference>
<evidence type="ECO:0000256" key="2">
    <source>
        <dbReference type="ARBA" id="ARBA00023274"/>
    </source>
</evidence>
<dbReference type="GO" id="GO:0003735">
    <property type="term" value="F:structural constituent of ribosome"/>
    <property type="evidence" value="ECO:0007669"/>
    <property type="project" value="InterPro"/>
</dbReference>
<reference evidence="4" key="1">
    <citation type="submission" date="2017-09" db="EMBL/GenBank/DDBJ databases">
        <title>Depth-based differentiation of microbial function through sediment-hosted aquifers and enrichment of novel symbionts in the deep terrestrial subsurface.</title>
        <authorList>
            <person name="Probst A.J."/>
            <person name="Ladd B."/>
            <person name="Jarett J.K."/>
            <person name="Geller-Mcgrath D.E."/>
            <person name="Sieber C.M.K."/>
            <person name="Emerson J.B."/>
            <person name="Anantharaman K."/>
            <person name="Thomas B.C."/>
            <person name="Malmstrom R."/>
            <person name="Stieglmeier M."/>
            <person name="Klingl A."/>
            <person name="Woyke T."/>
            <person name="Ryan C.M."/>
            <person name="Banfield J.F."/>
        </authorList>
    </citation>
    <scope>NUCLEOTIDE SEQUENCE [LARGE SCALE GENOMIC DNA]</scope>
</reference>
<proteinExistence type="predicted"/>
<comment type="caution">
    <text evidence="3">The sequence shown here is derived from an EMBL/GenBank/DDBJ whole genome shotgun (WGS) entry which is preliminary data.</text>
</comment>